<dbReference type="AlphaFoldDB" id="A0A6V8LPG3"/>
<keyword evidence="2" id="KW-1185">Reference proteome</keyword>
<dbReference type="Proteomes" id="UP000494245">
    <property type="component" value="Unassembled WGS sequence"/>
</dbReference>
<sequence>MRKHETRGSLLAKVHIAKKDLALDEDTYRAVLKRVTGHESARDCSLPELVRVVAEFRRKGWNPTQTAGPTQGKAKPAKGKAALMGKITALLTEAGRKEEYAEGIARRMYKRDKLDFCAPKELQGIITALSKDAKRHGRRP</sequence>
<protein>
    <recommendedName>
        <fullName evidence="3">Mu-like prophage protein gp16</fullName>
    </recommendedName>
</protein>
<dbReference type="RefSeq" id="WP_173084528.1">
    <property type="nucleotide sequence ID" value="NZ_BLTE01000010.1"/>
</dbReference>
<name>A0A6V8LPG3_9BACT</name>
<organism evidence="1 2">
    <name type="scientific">Fundidesulfovibrio magnetotacticus</name>
    <dbReference type="NCBI Taxonomy" id="2730080"/>
    <lineage>
        <taxon>Bacteria</taxon>
        <taxon>Pseudomonadati</taxon>
        <taxon>Thermodesulfobacteriota</taxon>
        <taxon>Desulfovibrionia</taxon>
        <taxon>Desulfovibrionales</taxon>
        <taxon>Desulfovibrionaceae</taxon>
        <taxon>Fundidesulfovibrio</taxon>
    </lineage>
</organism>
<comment type="caution">
    <text evidence="1">The sequence shown here is derived from an EMBL/GenBank/DDBJ whole genome shotgun (WGS) entry which is preliminary data.</text>
</comment>
<gene>
    <name evidence="1" type="ORF">NNJEOMEG_02287</name>
</gene>
<dbReference type="InterPro" id="IPR009363">
    <property type="entry name" value="Phage_Mu_Gp16"/>
</dbReference>
<dbReference type="EMBL" id="BLTE01000010">
    <property type="protein sequence ID" value="GFK94442.1"/>
    <property type="molecule type" value="Genomic_DNA"/>
</dbReference>
<evidence type="ECO:0000313" key="1">
    <source>
        <dbReference type="EMBL" id="GFK94442.1"/>
    </source>
</evidence>
<accession>A0A6V8LPG3</accession>
<reference evidence="1 2" key="1">
    <citation type="submission" date="2020-04" db="EMBL/GenBank/DDBJ databases">
        <authorList>
            <consortium name="Desulfovibrio sp. FSS-1 genome sequencing consortium"/>
            <person name="Shimoshige H."/>
            <person name="Kobayashi H."/>
            <person name="Maekawa T."/>
        </authorList>
    </citation>
    <scope>NUCLEOTIDE SEQUENCE [LARGE SCALE GENOMIC DNA]</scope>
    <source>
        <strain evidence="1 2">SIID29052-01</strain>
    </source>
</reference>
<proteinExistence type="predicted"/>
<reference evidence="1 2" key="2">
    <citation type="submission" date="2020-05" db="EMBL/GenBank/DDBJ databases">
        <title>Draft genome sequence of Desulfovibrio sp. strainFSS-1.</title>
        <authorList>
            <person name="Shimoshige H."/>
            <person name="Kobayashi H."/>
            <person name="Maekawa T."/>
        </authorList>
    </citation>
    <scope>NUCLEOTIDE SEQUENCE [LARGE SCALE GENOMIC DNA]</scope>
    <source>
        <strain evidence="1 2">SIID29052-01</strain>
    </source>
</reference>
<dbReference type="Pfam" id="PF06252">
    <property type="entry name" value="GemA"/>
    <property type="match status" value="1"/>
</dbReference>
<evidence type="ECO:0008006" key="3">
    <source>
        <dbReference type="Google" id="ProtNLM"/>
    </source>
</evidence>
<evidence type="ECO:0000313" key="2">
    <source>
        <dbReference type="Proteomes" id="UP000494245"/>
    </source>
</evidence>